<dbReference type="Proteomes" id="UP000314294">
    <property type="component" value="Unassembled WGS sequence"/>
</dbReference>
<reference evidence="2 3" key="1">
    <citation type="submission" date="2019-03" db="EMBL/GenBank/DDBJ databases">
        <title>First draft genome of Liparis tanakae, snailfish: a comprehensive survey of snailfish specific genes.</title>
        <authorList>
            <person name="Kim W."/>
            <person name="Song I."/>
            <person name="Jeong J.-H."/>
            <person name="Kim D."/>
            <person name="Kim S."/>
            <person name="Ryu S."/>
            <person name="Song J.Y."/>
            <person name="Lee S.K."/>
        </authorList>
    </citation>
    <scope>NUCLEOTIDE SEQUENCE [LARGE SCALE GENOMIC DNA]</scope>
    <source>
        <tissue evidence="2">Muscle</tissue>
    </source>
</reference>
<dbReference type="EMBL" id="SRLO01002501">
    <property type="protein sequence ID" value="TNN32779.1"/>
    <property type="molecule type" value="Genomic_DNA"/>
</dbReference>
<sequence length="252" mass="28090">MTFSQTLGSAEINRSDSESGSQLPCDQLLSPIALAACARVDSCFAPWLVPSLGVSLQLAQLDLHLCHHLEQLGTVPPRQLRPFLPDRKLPQEQEFLVGGAREPRVFLRQWSSGPRQCREFSFSTQLDCKLLEYRNLTHLQLLQPCALQGQAAATCFPQSNSLDVNVFVDPVFLNISQYAIHTADTALRSWQQMEYRAKPTPNKESLMRMPRVGLPAVIKASRSPAAAARRFSSSSSFGPRHLAVPSSQHRLW</sequence>
<dbReference type="PANTHER" id="PTHR12517:SF0">
    <property type="entry name" value="INTERMEMBRANE LIPID TRANSFER PROTEIN VPS13B"/>
    <property type="match status" value="1"/>
</dbReference>
<protein>
    <submittedName>
        <fullName evidence="2">Vacuolar protein sorting-associated protein 13B</fullName>
    </submittedName>
</protein>
<proteinExistence type="predicted"/>
<dbReference type="AlphaFoldDB" id="A0A4Z2EVE4"/>
<gene>
    <name evidence="2" type="primary">VPS13B_9</name>
    <name evidence="2" type="ORF">EYF80_057058</name>
</gene>
<evidence type="ECO:0000256" key="1">
    <source>
        <dbReference type="SAM" id="MobiDB-lite"/>
    </source>
</evidence>
<organism evidence="2 3">
    <name type="scientific">Liparis tanakae</name>
    <name type="common">Tanaka's snailfish</name>
    <dbReference type="NCBI Taxonomy" id="230148"/>
    <lineage>
        <taxon>Eukaryota</taxon>
        <taxon>Metazoa</taxon>
        <taxon>Chordata</taxon>
        <taxon>Craniata</taxon>
        <taxon>Vertebrata</taxon>
        <taxon>Euteleostomi</taxon>
        <taxon>Actinopterygii</taxon>
        <taxon>Neopterygii</taxon>
        <taxon>Teleostei</taxon>
        <taxon>Neoteleostei</taxon>
        <taxon>Acanthomorphata</taxon>
        <taxon>Eupercaria</taxon>
        <taxon>Perciformes</taxon>
        <taxon>Cottioidei</taxon>
        <taxon>Cottales</taxon>
        <taxon>Liparidae</taxon>
        <taxon>Liparis</taxon>
    </lineage>
</organism>
<name>A0A4Z2EVE4_9TELE</name>
<dbReference type="InterPro" id="IPR039782">
    <property type="entry name" value="VPS13B"/>
</dbReference>
<keyword evidence="3" id="KW-1185">Reference proteome</keyword>
<feature type="region of interest" description="Disordered" evidence="1">
    <location>
        <begin position="1"/>
        <end position="21"/>
    </location>
</feature>
<accession>A0A4Z2EVE4</accession>
<evidence type="ECO:0000313" key="2">
    <source>
        <dbReference type="EMBL" id="TNN32779.1"/>
    </source>
</evidence>
<dbReference type="PANTHER" id="PTHR12517">
    <property type="entry name" value="VACUOLAR PROTEIN SORTING-ASSOCIATED PROTEIN 13B"/>
    <property type="match status" value="1"/>
</dbReference>
<comment type="caution">
    <text evidence="2">The sequence shown here is derived from an EMBL/GenBank/DDBJ whole genome shotgun (WGS) entry which is preliminary data.</text>
</comment>
<evidence type="ECO:0000313" key="3">
    <source>
        <dbReference type="Proteomes" id="UP000314294"/>
    </source>
</evidence>
<dbReference type="OrthoDB" id="8927279at2759"/>